<reference evidence="3" key="1">
    <citation type="submission" date="2017-01" db="EMBL/GenBank/DDBJ databases">
        <authorList>
            <person name="Varghese N."/>
            <person name="Submissions S."/>
        </authorList>
    </citation>
    <scope>NUCLEOTIDE SEQUENCE [LARGE SCALE GENOMIC DNA]</scope>
    <source>
        <strain evidence="3">DSM 21054</strain>
    </source>
</reference>
<evidence type="ECO:0000313" key="2">
    <source>
        <dbReference type="EMBL" id="SIT06276.1"/>
    </source>
</evidence>
<dbReference type="Proteomes" id="UP000186917">
    <property type="component" value="Unassembled WGS sequence"/>
</dbReference>
<dbReference type="STRING" id="477680.SAMN05421788_103248"/>
<evidence type="ECO:0000256" key="1">
    <source>
        <dbReference type="SAM" id="Phobius"/>
    </source>
</evidence>
<protein>
    <recommendedName>
        <fullName evidence="4">HEAT repeat-containing protein</fullName>
    </recommendedName>
</protein>
<dbReference type="InterPro" id="IPR011989">
    <property type="entry name" value="ARM-like"/>
</dbReference>
<feature type="transmembrane region" description="Helical" evidence="1">
    <location>
        <begin position="13"/>
        <end position="37"/>
    </location>
</feature>
<keyword evidence="1" id="KW-0812">Transmembrane</keyword>
<dbReference type="InterPro" id="IPR016024">
    <property type="entry name" value="ARM-type_fold"/>
</dbReference>
<proteinExistence type="predicted"/>
<dbReference type="Gene3D" id="1.25.10.10">
    <property type="entry name" value="Leucine-rich Repeat Variant"/>
    <property type="match status" value="1"/>
</dbReference>
<dbReference type="SUPFAM" id="SSF48371">
    <property type="entry name" value="ARM repeat"/>
    <property type="match status" value="1"/>
</dbReference>
<name>A0A173MJU0_9BACT</name>
<dbReference type="OrthoDB" id="1454284at2"/>
<organism evidence="2 3">
    <name type="scientific">Filimonas lacunae</name>
    <dbReference type="NCBI Taxonomy" id="477680"/>
    <lineage>
        <taxon>Bacteria</taxon>
        <taxon>Pseudomonadati</taxon>
        <taxon>Bacteroidota</taxon>
        <taxon>Chitinophagia</taxon>
        <taxon>Chitinophagales</taxon>
        <taxon>Chitinophagaceae</taxon>
        <taxon>Filimonas</taxon>
    </lineage>
</organism>
<keyword evidence="3" id="KW-1185">Reference proteome</keyword>
<evidence type="ECO:0008006" key="4">
    <source>
        <dbReference type="Google" id="ProtNLM"/>
    </source>
</evidence>
<evidence type="ECO:0000313" key="3">
    <source>
        <dbReference type="Proteomes" id="UP000186917"/>
    </source>
</evidence>
<keyword evidence="1" id="KW-1133">Transmembrane helix</keyword>
<dbReference type="RefSeq" id="WP_076379013.1">
    <property type="nucleotide sequence ID" value="NZ_AP017422.1"/>
</dbReference>
<keyword evidence="1" id="KW-0472">Membrane</keyword>
<dbReference type="KEGG" id="fln:FLA_3934"/>
<dbReference type="EMBL" id="FTOR01000003">
    <property type="protein sequence ID" value="SIT06276.1"/>
    <property type="molecule type" value="Genomic_DNA"/>
</dbReference>
<dbReference type="AlphaFoldDB" id="A0A173MJU0"/>
<accession>A0A173MJU0</accession>
<sequence>MFTIAGYPTFIKVALIIIAIAFAGVLCCFITIVVLRLRTRITDRRTKWHLHLIDHLLTQEIVMNEQLHKGFAPDEIELALEPFNVLPLHKQWCRNLLVQRIIYYRRGLSGNTTRLLRKLYMSLHLYRKPEYQITSFTPKEIVQGLSELCSMDVAIDKDYLMSLARHHNRNVMEMARCASVRLLRKPFCFFKEVKQPILPWERLELLRLLSLRTDITIPSFAHWISRRYHPSVVSFCIRAAACYQQFEAIPLLVALLDSEDLQLRADAVNALGKLMAENAEEHLVNMYAQQPEAIKLEILKALGRIGSGHCLYFLEREFLQSEDFDVRKNSARSIVNHKAFAMNLVKRLTINTLGLPHQIMLHSLNPLNRN</sequence>
<gene>
    <name evidence="2" type="ORF">SAMN05421788_103248</name>
</gene>